<dbReference type="InterPro" id="IPR023214">
    <property type="entry name" value="HAD_sf"/>
</dbReference>
<dbReference type="Proteomes" id="UP000000263">
    <property type="component" value="Chromosome"/>
</dbReference>
<proteinExistence type="predicted"/>
<evidence type="ECO:0000313" key="1">
    <source>
        <dbReference type="EMBL" id="ABU59805.1"/>
    </source>
</evidence>
<name>A7NQF9_ROSCS</name>
<dbReference type="CDD" id="cd16423">
    <property type="entry name" value="HAD_BPGM-like"/>
    <property type="match status" value="1"/>
</dbReference>
<organism evidence="1 2">
    <name type="scientific">Roseiflexus castenholzii (strain DSM 13941 / HLO8)</name>
    <dbReference type="NCBI Taxonomy" id="383372"/>
    <lineage>
        <taxon>Bacteria</taxon>
        <taxon>Bacillati</taxon>
        <taxon>Chloroflexota</taxon>
        <taxon>Chloroflexia</taxon>
        <taxon>Chloroflexales</taxon>
        <taxon>Roseiflexineae</taxon>
        <taxon>Roseiflexaceae</taxon>
        <taxon>Roseiflexus</taxon>
    </lineage>
</organism>
<dbReference type="InterPro" id="IPR036412">
    <property type="entry name" value="HAD-like_sf"/>
</dbReference>
<keyword evidence="2" id="KW-1185">Reference proteome</keyword>
<dbReference type="eggNOG" id="COG0637">
    <property type="taxonomic scope" value="Bacteria"/>
</dbReference>
<dbReference type="GO" id="GO:0016787">
    <property type="term" value="F:hydrolase activity"/>
    <property type="evidence" value="ECO:0007669"/>
    <property type="project" value="UniProtKB-KW"/>
</dbReference>
<dbReference type="Pfam" id="PF13419">
    <property type="entry name" value="HAD_2"/>
    <property type="match status" value="1"/>
</dbReference>
<dbReference type="SFLD" id="SFLDG01129">
    <property type="entry name" value="C1.5:_HAD__Beta-PGM__Phosphata"/>
    <property type="match status" value="1"/>
</dbReference>
<reference evidence="1 2" key="1">
    <citation type="submission" date="2007-08" db="EMBL/GenBank/DDBJ databases">
        <title>Complete sequence of Roseiflexus castenholzii DSM 13941.</title>
        <authorList>
            <consortium name="US DOE Joint Genome Institute"/>
            <person name="Copeland A."/>
            <person name="Lucas S."/>
            <person name="Lapidus A."/>
            <person name="Barry K."/>
            <person name="Glavina del Rio T."/>
            <person name="Dalin E."/>
            <person name="Tice H."/>
            <person name="Pitluck S."/>
            <person name="Thompson L.S."/>
            <person name="Brettin T."/>
            <person name="Bruce D."/>
            <person name="Detter J.C."/>
            <person name="Han C."/>
            <person name="Tapia R."/>
            <person name="Schmutz J."/>
            <person name="Larimer F."/>
            <person name="Land M."/>
            <person name="Hauser L."/>
            <person name="Kyrpides N."/>
            <person name="Mikhailova N."/>
            <person name="Bryant D.A."/>
            <person name="Hanada S."/>
            <person name="Tsukatani Y."/>
            <person name="Richardson P."/>
        </authorList>
    </citation>
    <scope>NUCLEOTIDE SEQUENCE [LARGE SCALE GENOMIC DNA]</scope>
    <source>
        <strain evidence="2">DSM 13941 / HLO8</strain>
    </source>
</reference>
<dbReference type="NCBIfam" id="TIGR01509">
    <property type="entry name" value="HAD-SF-IA-v3"/>
    <property type="match status" value="1"/>
</dbReference>
<gene>
    <name evidence="1" type="ordered locus">Rcas_3766</name>
</gene>
<dbReference type="STRING" id="383372.Rcas_3766"/>
<dbReference type="KEGG" id="rca:Rcas_3766"/>
<sequence length="229" mass="25315">MCDGDEKKGVMLQALIFDFDGLILDTETPDFIVLSEQYRRFGAELLPERWVHGLGTTGGYDPYGELEALTGARLDREALRREHRERYIALCEQQPLQPGVREVIIAARARGIRLAVASSATREWVEGWLERHAIRAYFACVRTRSDGVRVKPAPDLFLSAAACLDAPPEWCVVLEDSPNGIRAAAAAGMRCVAVPVALLDTLSLPPHMLRLHSLADLPADALLDRMASR</sequence>
<evidence type="ECO:0000313" key="2">
    <source>
        <dbReference type="Proteomes" id="UP000000263"/>
    </source>
</evidence>
<dbReference type="SUPFAM" id="SSF56784">
    <property type="entry name" value="HAD-like"/>
    <property type="match status" value="1"/>
</dbReference>
<dbReference type="PANTHER" id="PTHR18901">
    <property type="entry name" value="2-DEOXYGLUCOSE-6-PHOSPHATE PHOSPHATASE 2"/>
    <property type="match status" value="1"/>
</dbReference>
<dbReference type="Gene3D" id="1.10.150.240">
    <property type="entry name" value="Putative phosphatase, domain 2"/>
    <property type="match status" value="1"/>
</dbReference>
<dbReference type="InterPro" id="IPR023198">
    <property type="entry name" value="PGP-like_dom2"/>
</dbReference>
<dbReference type="AlphaFoldDB" id="A7NQF9"/>
<dbReference type="PANTHER" id="PTHR18901:SF38">
    <property type="entry name" value="PSEUDOURIDINE-5'-PHOSPHATASE"/>
    <property type="match status" value="1"/>
</dbReference>
<protein>
    <submittedName>
        <fullName evidence="1">HAD-superfamily hydrolase, subfamily IA, variant 3</fullName>
    </submittedName>
</protein>
<dbReference type="InterPro" id="IPR041492">
    <property type="entry name" value="HAD_2"/>
</dbReference>
<dbReference type="Gene3D" id="3.40.50.1000">
    <property type="entry name" value="HAD superfamily/HAD-like"/>
    <property type="match status" value="1"/>
</dbReference>
<keyword evidence="1" id="KW-0378">Hydrolase</keyword>
<dbReference type="EMBL" id="CP000804">
    <property type="protein sequence ID" value="ABU59805.1"/>
    <property type="molecule type" value="Genomic_DNA"/>
</dbReference>
<dbReference type="InterPro" id="IPR006439">
    <property type="entry name" value="HAD-SF_hydro_IA"/>
</dbReference>
<dbReference type="HOGENOM" id="CLU_045011_13_3_0"/>
<dbReference type="SFLD" id="SFLDS00003">
    <property type="entry name" value="Haloacid_Dehalogenase"/>
    <property type="match status" value="1"/>
</dbReference>
<accession>A7NQF9</accession>